<comment type="subcellular location">
    <subcellularLocation>
        <location evidence="1">Cell membrane</location>
        <topology evidence="1">Multi-pass membrane protein</topology>
    </subcellularLocation>
    <subcellularLocation>
        <location evidence="7">Membrane</location>
        <topology evidence="7">Multi-pass membrane protein</topology>
    </subcellularLocation>
</comment>
<feature type="transmembrane region" description="Helical" evidence="7">
    <location>
        <begin position="14"/>
        <end position="35"/>
    </location>
</feature>
<evidence type="ECO:0000313" key="8">
    <source>
        <dbReference type="EMBL" id="KAK7476716.1"/>
    </source>
</evidence>
<evidence type="ECO:0000256" key="3">
    <source>
        <dbReference type="ARBA" id="ARBA00022475"/>
    </source>
</evidence>
<dbReference type="InterPro" id="IPR018629">
    <property type="entry name" value="XK-rel"/>
</dbReference>
<dbReference type="InterPro" id="IPR050895">
    <property type="entry name" value="XK-related_scramblase"/>
</dbReference>
<comment type="similarity">
    <text evidence="2 7">Belongs to the XK family.</text>
</comment>
<gene>
    <name evidence="8" type="ORF">BaRGS_00032053</name>
</gene>
<sequence>MADPNTDSAYDFDWLDYLIGIGFILLFLVDVGTDIRMAAEYFMEEQWLFGSITTVPVFLAYLVACFFALANYHIIRVDLSADFVYISRYDEAAPVWVWTVRIIFLVFGLSPVVRTVEFLYCGYKSSCRECSEETRREYREHTLDIALANSFIRIFESYMEAAPQLCLQLYIIFKTIPDKPVAGGESS</sequence>
<keyword evidence="3" id="KW-1003">Cell membrane</keyword>
<evidence type="ECO:0000256" key="4">
    <source>
        <dbReference type="ARBA" id="ARBA00022692"/>
    </source>
</evidence>
<accession>A0ABD0JPR3</accession>
<dbReference type="GO" id="GO:0005886">
    <property type="term" value="C:plasma membrane"/>
    <property type="evidence" value="ECO:0007669"/>
    <property type="project" value="UniProtKB-SubCell"/>
</dbReference>
<dbReference type="Pfam" id="PF09815">
    <property type="entry name" value="XK-related"/>
    <property type="match status" value="1"/>
</dbReference>
<dbReference type="PANTHER" id="PTHR16024">
    <property type="entry name" value="XK-RELATED PROTEIN"/>
    <property type="match status" value="1"/>
</dbReference>
<evidence type="ECO:0000256" key="5">
    <source>
        <dbReference type="ARBA" id="ARBA00022989"/>
    </source>
</evidence>
<keyword evidence="4 7" id="KW-0812">Transmembrane</keyword>
<dbReference type="Proteomes" id="UP001519460">
    <property type="component" value="Unassembled WGS sequence"/>
</dbReference>
<protein>
    <recommendedName>
        <fullName evidence="7">XK-related protein</fullName>
    </recommendedName>
</protein>
<dbReference type="EMBL" id="JACVVK020000368">
    <property type="protein sequence ID" value="KAK7476716.1"/>
    <property type="molecule type" value="Genomic_DNA"/>
</dbReference>
<keyword evidence="6 7" id="KW-0472">Membrane</keyword>
<evidence type="ECO:0000256" key="7">
    <source>
        <dbReference type="RuleBase" id="RU910716"/>
    </source>
</evidence>
<keyword evidence="9" id="KW-1185">Reference proteome</keyword>
<evidence type="ECO:0000313" key="9">
    <source>
        <dbReference type="Proteomes" id="UP001519460"/>
    </source>
</evidence>
<evidence type="ECO:0000256" key="1">
    <source>
        <dbReference type="ARBA" id="ARBA00004651"/>
    </source>
</evidence>
<comment type="caution">
    <text evidence="8">The sequence shown here is derived from an EMBL/GenBank/DDBJ whole genome shotgun (WGS) entry which is preliminary data.</text>
</comment>
<keyword evidence="5 7" id="KW-1133">Transmembrane helix</keyword>
<feature type="transmembrane region" description="Helical" evidence="7">
    <location>
        <begin position="95"/>
        <end position="116"/>
    </location>
</feature>
<feature type="transmembrane region" description="Helical" evidence="7">
    <location>
        <begin position="47"/>
        <end position="75"/>
    </location>
</feature>
<reference evidence="8 9" key="1">
    <citation type="journal article" date="2023" name="Sci. Data">
        <title>Genome assembly of the Korean intertidal mud-creeper Batillaria attramentaria.</title>
        <authorList>
            <person name="Patra A.K."/>
            <person name="Ho P.T."/>
            <person name="Jun S."/>
            <person name="Lee S.J."/>
            <person name="Kim Y."/>
            <person name="Won Y.J."/>
        </authorList>
    </citation>
    <scope>NUCLEOTIDE SEQUENCE [LARGE SCALE GENOMIC DNA]</scope>
    <source>
        <strain evidence="8">Wonlab-2016</strain>
    </source>
</reference>
<proteinExistence type="inferred from homology"/>
<evidence type="ECO:0000256" key="2">
    <source>
        <dbReference type="ARBA" id="ARBA00008789"/>
    </source>
</evidence>
<organism evidence="8 9">
    <name type="scientific">Batillaria attramentaria</name>
    <dbReference type="NCBI Taxonomy" id="370345"/>
    <lineage>
        <taxon>Eukaryota</taxon>
        <taxon>Metazoa</taxon>
        <taxon>Spiralia</taxon>
        <taxon>Lophotrochozoa</taxon>
        <taxon>Mollusca</taxon>
        <taxon>Gastropoda</taxon>
        <taxon>Caenogastropoda</taxon>
        <taxon>Sorbeoconcha</taxon>
        <taxon>Cerithioidea</taxon>
        <taxon>Batillariidae</taxon>
        <taxon>Batillaria</taxon>
    </lineage>
</organism>
<evidence type="ECO:0000256" key="6">
    <source>
        <dbReference type="ARBA" id="ARBA00023136"/>
    </source>
</evidence>
<dbReference type="PANTHER" id="PTHR16024:SF6">
    <property type="entry name" value="XK-RELATED PROTEIN"/>
    <property type="match status" value="1"/>
</dbReference>
<name>A0ABD0JPR3_9CAEN</name>
<dbReference type="AlphaFoldDB" id="A0ABD0JPR3"/>